<dbReference type="AlphaFoldDB" id="W5JNY4"/>
<reference evidence="2" key="2">
    <citation type="submission" date="2010-05" db="EMBL/GenBank/DDBJ databases">
        <authorList>
            <person name="Almeida L.G."/>
            <person name="Nicolas M.F."/>
            <person name="Souza R.C."/>
            <person name="Vasconcelos A.T.R."/>
        </authorList>
    </citation>
    <scope>NUCLEOTIDE SEQUENCE</scope>
</reference>
<reference evidence="2" key="3">
    <citation type="journal article" date="2013" name="Nucleic Acids Res.">
        <title>The genome of Anopheles darlingi, the main neotropical malaria vector.</title>
        <authorList>
            <person name="Marinotti O."/>
            <person name="Cerqueira G.C."/>
            <person name="de Almeida L.G."/>
            <person name="Ferro M.I."/>
            <person name="Loreto E.L."/>
            <person name="Zaha A."/>
            <person name="Teixeira S.M."/>
            <person name="Wespiser A.R."/>
            <person name="Almeida E Silva A."/>
            <person name="Schlindwein A.D."/>
            <person name="Pacheco A.C."/>
            <person name="Silva A.L."/>
            <person name="Graveley B.R."/>
            <person name="Walenz B.P."/>
            <person name="Lima Bde A."/>
            <person name="Ribeiro C.A."/>
            <person name="Nunes-Silva C.G."/>
            <person name="de Carvalho C.R."/>
            <person name="Soares C.M."/>
            <person name="de Menezes C.B."/>
            <person name="Matiolli C."/>
            <person name="Caffrey D."/>
            <person name="Araujo D.A."/>
            <person name="de Oliveira D.M."/>
            <person name="Golenbock D."/>
            <person name="Grisard E.C."/>
            <person name="Fantinatti-Garboggini F."/>
            <person name="de Carvalho F.M."/>
            <person name="Barcellos F.G."/>
            <person name="Prosdocimi F."/>
            <person name="May G."/>
            <person name="Azevedo Junior G.M."/>
            <person name="Guimaraes G.M."/>
            <person name="Goldman G.H."/>
            <person name="Padilha I.Q."/>
            <person name="Batista Jda S."/>
            <person name="Ferro J.A."/>
            <person name="Ribeiro J.M."/>
            <person name="Fietto J.L."/>
            <person name="Dabbas K.M."/>
            <person name="Cerdeira L."/>
            <person name="Agnez-Lima L.F."/>
            <person name="Brocchi M."/>
            <person name="de Carvalho M.O."/>
            <person name="Teixeira Mde M."/>
            <person name="Diniz Maia Mde M."/>
            <person name="Goldman M.H."/>
            <person name="Cruz Schneider M.P."/>
            <person name="Felipe M.S."/>
            <person name="Hungria M."/>
            <person name="Nicolas M.F."/>
            <person name="Pereira M."/>
            <person name="Montes M.A."/>
            <person name="Cantao M.E."/>
            <person name="Vincentz M."/>
            <person name="Rafael M.S."/>
            <person name="Silverman N."/>
            <person name="Stoco P.H."/>
            <person name="Souza R.C."/>
            <person name="Vicentini R."/>
            <person name="Gazzinelli R.T."/>
            <person name="Neves Rde O."/>
            <person name="Silva R."/>
            <person name="Astolfi-Filho S."/>
            <person name="Maciel T.E."/>
            <person name="Urmenyi T.P."/>
            <person name="Tadei W.P."/>
            <person name="Camargo E.P."/>
            <person name="de Vasconcelos A.T."/>
        </authorList>
    </citation>
    <scope>NUCLEOTIDE SEQUENCE</scope>
</reference>
<reference evidence="2 4" key="1">
    <citation type="journal article" date="2010" name="BMC Genomics">
        <title>Combination of measures distinguishes pre-miRNAs from other stem-loops in the genome of the newly sequenced Anopheles darlingi.</title>
        <authorList>
            <person name="Mendes N.D."/>
            <person name="Freitas A.T."/>
            <person name="Vasconcelos A.T."/>
            <person name="Sagot M.F."/>
        </authorList>
    </citation>
    <scope>NUCLEOTIDE SEQUENCE</scope>
</reference>
<name>W5JNY4_ANODA</name>
<dbReference type="HOGENOM" id="CLU_1267846_0_0_1"/>
<gene>
    <name evidence="2" type="ORF">AND_003793</name>
</gene>
<dbReference type="EnsemblMetazoa" id="ADAC003793-RA">
    <property type="protein sequence ID" value="ADAC003793-PA"/>
    <property type="gene ID" value="ADAC003793"/>
</dbReference>
<evidence type="ECO:0000313" key="4">
    <source>
        <dbReference type="Proteomes" id="UP000000673"/>
    </source>
</evidence>
<evidence type="ECO:0000313" key="3">
    <source>
        <dbReference type="EnsemblMetazoa" id="ADAC003793-PA"/>
    </source>
</evidence>
<keyword evidence="4" id="KW-1185">Reference proteome</keyword>
<dbReference type="EMBL" id="ADMH02001009">
    <property type="protein sequence ID" value="ETN64464.1"/>
    <property type="molecule type" value="Genomic_DNA"/>
</dbReference>
<feature type="compositionally biased region" description="Polar residues" evidence="1">
    <location>
        <begin position="60"/>
        <end position="72"/>
    </location>
</feature>
<feature type="compositionally biased region" description="Basic and acidic residues" evidence="1">
    <location>
        <begin position="37"/>
        <end position="47"/>
    </location>
</feature>
<proteinExistence type="predicted"/>
<organism evidence="2">
    <name type="scientific">Anopheles darlingi</name>
    <name type="common">Mosquito</name>
    <dbReference type="NCBI Taxonomy" id="43151"/>
    <lineage>
        <taxon>Eukaryota</taxon>
        <taxon>Metazoa</taxon>
        <taxon>Ecdysozoa</taxon>
        <taxon>Arthropoda</taxon>
        <taxon>Hexapoda</taxon>
        <taxon>Insecta</taxon>
        <taxon>Pterygota</taxon>
        <taxon>Neoptera</taxon>
        <taxon>Endopterygota</taxon>
        <taxon>Diptera</taxon>
        <taxon>Nematocera</taxon>
        <taxon>Culicoidea</taxon>
        <taxon>Culicidae</taxon>
        <taxon>Anophelinae</taxon>
        <taxon>Anopheles</taxon>
    </lineage>
</organism>
<dbReference type="Proteomes" id="UP000000673">
    <property type="component" value="Unassembled WGS sequence"/>
</dbReference>
<evidence type="ECO:0000313" key="2">
    <source>
        <dbReference type="EMBL" id="ETN64464.1"/>
    </source>
</evidence>
<dbReference type="OMA" id="CIPREPE"/>
<feature type="region of interest" description="Disordered" evidence="1">
    <location>
        <begin position="28"/>
        <end position="47"/>
    </location>
</feature>
<accession>W5JNY4</accession>
<dbReference type="VEuPathDB" id="VectorBase:ADAC003793"/>
<protein>
    <submittedName>
        <fullName evidence="2 3">Uncharacterized protein</fullName>
    </submittedName>
</protein>
<sequence length="218" mass="23905">MGAVPALNFLGNIRDKKFYSRSYYALEGDINQPGTGQKDDGRKKGAEYGSRVELKYASASASDVSYTGTSVSDGGGDGGGGTRECPYVCIPREPEPCSASSVLVELKADVTRLIDESIQKIEQTWAREIAVETRDAAEQATPDEMPIEPDTHADAAVGSILPDDGDGDHDEISMDYRKQNLLVLKSKPFKECTSRTRLKLLQEIQILVKRLKDMEKLE</sequence>
<evidence type="ECO:0000256" key="1">
    <source>
        <dbReference type="SAM" id="MobiDB-lite"/>
    </source>
</evidence>
<reference evidence="3" key="4">
    <citation type="submission" date="2015-06" db="UniProtKB">
        <authorList>
            <consortium name="EnsemblMetazoa"/>
        </authorList>
    </citation>
    <scope>IDENTIFICATION</scope>
</reference>
<feature type="region of interest" description="Disordered" evidence="1">
    <location>
        <begin position="60"/>
        <end position="81"/>
    </location>
</feature>